<proteinExistence type="predicted"/>
<comment type="caution">
    <text evidence="2">The sequence shown here is derived from an EMBL/GenBank/DDBJ whole genome shotgun (WGS) entry which is preliminary data.</text>
</comment>
<reference evidence="2 3" key="1">
    <citation type="submission" date="2020-07" db="EMBL/GenBank/DDBJ databases">
        <title>isolation of Luteimonas sp. SJ-16.</title>
        <authorList>
            <person name="Huang X.-X."/>
            <person name="Xu L."/>
            <person name="Sun J.-Q."/>
        </authorList>
    </citation>
    <scope>NUCLEOTIDE SEQUENCE [LARGE SCALE GENOMIC DNA]</scope>
    <source>
        <strain evidence="2 3">SJ-16</strain>
    </source>
</reference>
<dbReference type="Gene3D" id="3.30.450.30">
    <property type="entry name" value="Dynein light chain 2a, cytoplasmic"/>
    <property type="match status" value="1"/>
</dbReference>
<keyword evidence="3" id="KW-1185">Reference proteome</keyword>
<dbReference type="EMBL" id="JACCJZ010000020">
    <property type="protein sequence ID" value="NYZ63699.1"/>
    <property type="molecule type" value="Genomic_DNA"/>
</dbReference>
<dbReference type="Proteomes" id="UP000589896">
    <property type="component" value="Unassembled WGS sequence"/>
</dbReference>
<evidence type="ECO:0000259" key="1">
    <source>
        <dbReference type="SMART" id="SM00960"/>
    </source>
</evidence>
<dbReference type="AlphaFoldDB" id="A0A7Z0QRV0"/>
<dbReference type="SMART" id="SM00960">
    <property type="entry name" value="Robl_LC7"/>
    <property type="match status" value="1"/>
</dbReference>
<gene>
    <name evidence="2" type="ORF">H0E82_13155</name>
</gene>
<dbReference type="InterPro" id="IPR004942">
    <property type="entry name" value="Roadblock/LAMTOR2_dom"/>
</dbReference>
<dbReference type="Pfam" id="PF03259">
    <property type="entry name" value="Robl_LC7"/>
    <property type="match status" value="1"/>
</dbReference>
<evidence type="ECO:0000313" key="3">
    <source>
        <dbReference type="Proteomes" id="UP000589896"/>
    </source>
</evidence>
<evidence type="ECO:0000313" key="2">
    <source>
        <dbReference type="EMBL" id="NYZ63699.1"/>
    </source>
</evidence>
<name>A0A7Z0QRV0_9GAMM</name>
<feature type="domain" description="Roadblock/LAMTOR2" evidence="1">
    <location>
        <begin position="26"/>
        <end position="128"/>
    </location>
</feature>
<dbReference type="SUPFAM" id="SSF103196">
    <property type="entry name" value="Roadblock/LC7 domain"/>
    <property type="match status" value="1"/>
</dbReference>
<dbReference type="RefSeq" id="WP_180545912.1">
    <property type="nucleotide sequence ID" value="NZ_JACCJZ010000020.1"/>
</dbReference>
<sequence length="142" mass="15178">MQQATLEKIVSMSERNVQSPVDVDAIRGEFERVQSRANGISMLLLSTADGRALADWTHARLDPRRVAAMTNSFLTLGETLAREVGMSGADHATVSTAQGSLVVVRVTGTRSCTLAVLGDPNATLAVLLFAARECASRIRPLI</sequence>
<accession>A0A7Z0QRV0</accession>
<organism evidence="2 3">
    <name type="scientific">Luteimonas deserti</name>
    <dbReference type="NCBI Taxonomy" id="2752306"/>
    <lineage>
        <taxon>Bacteria</taxon>
        <taxon>Pseudomonadati</taxon>
        <taxon>Pseudomonadota</taxon>
        <taxon>Gammaproteobacteria</taxon>
        <taxon>Lysobacterales</taxon>
        <taxon>Lysobacteraceae</taxon>
        <taxon>Luteimonas</taxon>
    </lineage>
</organism>
<protein>
    <submittedName>
        <fullName evidence="2">Roadblock/LC7 domain-containing protein</fullName>
    </submittedName>
</protein>